<dbReference type="InterPro" id="IPR017972">
    <property type="entry name" value="Cyt_P450_CS"/>
</dbReference>
<dbReference type="GO" id="GO:0020037">
    <property type="term" value="F:heme binding"/>
    <property type="evidence" value="ECO:0007669"/>
    <property type="project" value="InterPro"/>
</dbReference>
<evidence type="ECO:0000256" key="7">
    <source>
        <dbReference type="ARBA" id="ARBA00023033"/>
    </source>
</evidence>
<evidence type="ECO:0000256" key="6">
    <source>
        <dbReference type="ARBA" id="ARBA00023004"/>
    </source>
</evidence>
<protein>
    <recommendedName>
        <fullName evidence="11">Cytochrome P450</fullName>
    </recommendedName>
</protein>
<dbReference type="Pfam" id="PF00067">
    <property type="entry name" value="p450"/>
    <property type="match status" value="1"/>
</dbReference>
<dbReference type="GO" id="GO:0016705">
    <property type="term" value="F:oxidoreductase activity, acting on paired donors, with incorporation or reduction of molecular oxygen"/>
    <property type="evidence" value="ECO:0007669"/>
    <property type="project" value="InterPro"/>
</dbReference>
<evidence type="ECO:0000256" key="5">
    <source>
        <dbReference type="ARBA" id="ARBA00023002"/>
    </source>
</evidence>
<dbReference type="PANTHER" id="PTHR46300">
    <property type="entry name" value="P450, PUTATIVE (EUROFUNG)-RELATED-RELATED"/>
    <property type="match status" value="1"/>
</dbReference>
<evidence type="ECO:0000256" key="1">
    <source>
        <dbReference type="ARBA" id="ARBA00001971"/>
    </source>
</evidence>
<dbReference type="Proteomes" id="UP001195769">
    <property type="component" value="Unassembled WGS sequence"/>
</dbReference>
<keyword evidence="7 8" id="KW-0503">Monooxygenase</keyword>
<evidence type="ECO:0000256" key="8">
    <source>
        <dbReference type="RuleBase" id="RU000461"/>
    </source>
</evidence>
<dbReference type="PROSITE" id="PS00086">
    <property type="entry name" value="CYTOCHROME_P450"/>
    <property type="match status" value="1"/>
</dbReference>
<dbReference type="AlphaFoldDB" id="A0AAD4HHA9"/>
<evidence type="ECO:0000256" key="4">
    <source>
        <dbReference type="ARBA" id="ARBA00022723"/>
    </source>
</evidence>
<dbReference type="GO" id="GO:0004497">
    <property type="term" value="F:monooxygenase activity"/>
    <property type="evidence" value="ECO:0007669"/>
    <property type="project" value="UniProtKB-KW"/>
</dbReference>
<name>A0AAD4HHA9_9AGAM</name>
<evidence type="ECO:0008006" key="11">
    <source>
        <dbReference type="Google" id="ProtNLM"/>
    </source>
</evidence>
<sequence>MLIKVVAYCSQEATVPHSNKSRADPRRWPPFAGRGDLSGVADGISVTVAAIGGFAHRATMQVVCAVITDLKFFTFGFGRRVCPGQHVANRSIFINTAVILWAFRLSENPAAKIDTLAISNTATVHAAAFEICLEKRIDENVIRELCAPGK</sequence>
<dbReference type="GO" id="GO:0005506">
    <property type="term" value="F:iron ion binding"/>
    <property type="evidence" value="ECO:0007669"/>
    <property type="project" value="InterPro"/>
</dbReference>
<comment type="caution">
    <text evidence="9">The sequence shown here is derived from an EMBL/GenBank/DDBJ whole genome shotgun (WGS) entry which is preliminary data.</text>
</comment>
<proteinExistence type="inferred from homology"/>
<dbReference type="RefSeq" id="XP_041221060.1">
    <property type="nucleotide sequence ID" value="XM_041377414.1"/>
</dbReference>
<dbReference type="InterPro" id="IPR050364">
    <property type="entry name" value="Cytochrome_P450_fung"/>
</dbReference>
<keyword evidence="10" id="KW-1185">Reference proteome</keyword>
<dbReference type="Gene3D" id="1.10.630.10">
    <property type="entry name" value="Cytochrome P450"/>
    <property type="match status" value="1"/>
</dbReference>
<comment type="cofactor">
    <cofactor evidence="1">
        <name>heme</name>
        <dbReference type="ChEBI" id="CHEBI:30413"/>
    </cofactor>
</comment>
<keyword evidence="4 8" id="KW-0479">Metal-binding</keyword>
<dbReference type="InterPro" id="IPR001128">
    <property type="entry name" value="Cyt_P450"/>
</dbReference>
<dbReference type="InterPro" id="IPR036396">
    <property type="entry name" value="Cyt_P450_sf"/>
</dbReference>
<gene>
    <name evidence="9" type="ORF">F5891DRAFT_984264</name>
</gene>
<dbReference type="SUPFAM" id="SSF48264">
    <property type="entry name" value="Cytochrome P450"/>
    <property type="match status" value="1"/>
</dbReference>
<dbReference type="GeneID" id="64671712"/>
<evidence type="ECO:0000313" key="9">
    <source>
        <dbReference type="EMBL" id="KAG1895484.1"/>
    </source>
</evidence>
<accession>A0AAD4HHA9</accession>
<keyword evidence="6 8" id="KW-0408">Iron</keyword>
<evidence type="ECO:0000256" key="2">
    <source>
        <dbReference type="ARBA" id="ARBA00010617"/>
    </source>
</evidence>
<reference evidence="9" key="1">
    <citation type="journal article" date="2020" name="New Phytol.">
        <title>Comparative genomics reveals dynamic genome evolution in host specialist ectomycorrhizal fungi.</title>
        <authorList>
            <person name="Lofgren L.A."/>
            <person name="Nguyen N.H."/>
            <person name="Vilgalys R."/>
            <person name="Ruytinx J."/>
            <person name="Liao H.L."/>
            <person name="Branco S."/>
            <person name="Kuo A."/>
            <person name="LaButti K."/>
            <person name="Lipzen A."/>
            <person name="Andreopoulos W."/>
            <person name="Pangilinan J."/>
            <person name="Riley R."/>
            <person name="Hundley H."/>
            <person name="Na H."/>
            <person name="Barry K."/>
            <person name="Grigoriev I.V."/>
            <person name="Stajich J.E."/>
            <person name="Kennedy P.G."/>
        </authorList>
    </citation>
    <scope>NUCLEOTIDE SEQUENCE</scope>
    <source>
        <strain evidence="9">FC203</strain>
    </source>
</reference>
<evidence type="ECO:0000256" key="3">
    <source>
        <dbReference type="ARBA" id="ARBA00022617"/>
    </source>
</evidence>
<dbReference type="EMBL" id="JABBWK010000066">
    <property type="protein sequence ID" value="KAG1895484.1"/>
    <property type="molecule type" value="Genomic_DNA"/>
</dbReference>
<keyword evidence="5 8" id="KW-0560">Oxidoreductase</keyword>
<organism evidence="9 10">
    <name type="scientific">Suillus fuscotomentosus</name>
    <dbReference type="NCBI Taxonomy" id="1912939"/>
    <lineage>
        <taxon>Eukaryota</taxon>
        <taxon>Fungi</taxon>
        <taxon>Dikarya</taxon>
        <taxon>Basidiomycota</taxon>
        <taxon>Agaricomycotina</taxon>
        <taxon>Agaricomycetes</taxon>
        <taxon>Agaricomycetidae</taxon>
        <taxon>Boletales</taxon>
        <taxon>Suillineae</taxon>
        <taxon>Suillaceae</taxon>
        <taxon>Suillus</taxon>
    </lineage>
</organism>
<dbReference type="PANTHER" id="PTHR46300:SF1">
    <property type="entry name" value="P450, PUTATIVE (EUROFUNG)-RELATED"/>
    <property type="match status" value="1"/>
</dbReference>
<evidence type="ECO:0000313" key="10">
    <source>
        <dbReference type="Proteomes" id="UP001195769"/>
    </source>
</evidence>
<keyword evidence="3 8" id="KW-0349">Heme</keyword>
<comment type="similarity">
    <text evidence="2 8">Belongs to the cytochrome P450 family.</text>
</comment>